<gene>
    <name evidence="1" type="ORF">EV182_008551</name>
</gene>
<comment type="caution">
    <text evidence="1">The sequence shown here is derived from an EMBL/GenBank/DDBJ whole genome shotgun (WGS) entry which is preliminary data.</text>
</comment>
<protein>
    <submittedName>
        <fullName evidence="1">Uncharacterized protein</fullName>
    </submittedName>
</protein>
<keyword evidence="2" id="KW-1185">Reference proteome</keyword>
<sequence>MSINETTQREPFQVVYTFSPRLPTEITFLMNLLIGPDHPLNFEAVRCDIIHKKQQAYEKHLKCKVEASPFTAEIIPAGMLVLYKNRTPTKTQLHWIGPFVVGVITRNNTYTLLTTQGEIY</sequence>
<accession>A0ACC1H8V9</accession>
<name>A0ACC1H8V9_9FUNG</name>
<proteinExistence type="predicted"/>
<reference evidence="1" key="1">
    <citation type="submission" date="2022-06" db="EMBL/GenBank/DDBJ databases">
        <title>Phylogenomic reconstructions and comparative analyses of Kickxellomycotina fungi.</title>
        <authorList>
            <person name="Reynolds N.K."/>
            <person name="Stajich J.E."/>
            <person name="Barry K."/>
            <person name="Grigoriev I.V."/>
            <person name="Crous P."/>
            <person name="Smith M.E."/>
        </authorList>
    </citation>
    <scope>NUCLEOTIDE SEQUENCE</scope>
    <source>
        <strain evidence="1">RSA 2271</strain>
    </source>
</reference>
<evidence type="ECO:0000313" key="2">
    <source>
        <dbReference type="Proteomes" id="UP001145114"/>
    </source>
</evidence>
<evidence type="ECO:0000313" key="1">
    <source>
        <dbReference type="EMBL" id="KAJ1669866.1"/>
    </source>
</evidence>
<dbReference type="EMBL" id="JAMZIH010009614">
    <property type="protein sequence ID" value="KAJ1669866.1"/>
    <property type="molecule type" value="Genomic_DNA"/>
</dbReference>
<dbReference type="Proteomes" id="UP001145114">
    <property type="component" value="Unassembled WGS sequence"/>
</dbReference>
<organism evidence="1 2">
    <name type="scientific">Spiromyces aspiralis</name>
    <dbReference type="NCBI Taxonomy" id="68401"/>
    <lineage>
        <taxon>Eukaryota</taxon>
        <taxon>Fungi</taxon>
        <taxon>Fungi incertae sedis</taxon>
        <taxon>Zoopagomycota</taxon>
        <taxon>Kickxellomycotina</taxon>
        <taxon>Kickxellomycetes</taxon>
        <taxon>Kickxellales</taxon>
        <taxon>Kickxellaceae</taxon>
        <taxon>Spiromyces</taxon>
    </lineage>
</organism>